<organism evidence="2 3">
    <name type="scientific">Dyella japonica A8</name>
    <dbReference type="NCBI Taxonomy" id="1217721"/>
    <lineage>
        <taxon>Bacteria</taxon>
        <taxon>Pseudomonadati</taxon>
        <taxon>Pseudomonadota</taxon>
        <taxon>Gammaproteobacteria</taxon>
        <taxon>Lysobacterales</taxon>
        <taxon>Rhodanobacteraceae</taxon>
        <taxon>Dyella</taxon>
    </lineage>
</organism>
<name>A0A075K1C7_9GAMM</name>
<protein>
    <recommendedName>
        <fullName evidence="1">ORC1/DEAH AAA+ ATPase domain-containing protein</fullName>
    </recommendedName>
</protein>
<dbReference type="SUPFAM" id="SSF52540">
    <property type="entry name" value="P-loop containing nucleoside triphosphate hydrolases"/>
    <property type="match status" value="1"/>
</dbReference>
<dbReference type="Pfam" id="PF13401">
    <property type="entry name" value="AAA_22"/>
    <property type="match status" value="1"/>
</dbReference>
<dbReference type="InterPro" id="IPR049945">
    <property type="entry name" value="AAA_22"/>
</dbReference>
<evidence type="ECO:0000313" key="2">
    <source>
        <dbReference type="EMBL" id="AIF48156.1"/>
    </source>
</evidence>
<dbReference type="GO" id="GO:0016887">
    <property type="term" value="F:ATP hydrolysis activity"/>
    <property type="evidence" value="ECO:0007669"/>
    <property type="project" value="InterPro"/>
</dbReference>
<dbReference type="OrthoDB" id="8903747at2"/>
<dbReference type="InterPro" id="IPR027417">
    <property type="entry name" value="P-loop_NTPase"/>
</dbReference>
<dbReference type="Gene3D" id="3.40.50.300">
    <property type="entry name" value="P-loop containing nucleotide triphosphate hydrolases"/>
    <property type="match status" value="1"/>
</dbReference>
<keyword evidence="3" id="KW-1185">Reference proteome</keyword>
<dbReference type="AlphaFoldDB" id="A0A075K1C7"/>
<reference evidence="2 3" key="1">
    <citation type="submission" date="2014-07" db="EMBL/GenBank/DDBJ databases">
        <title>Complete Genome Sequence of Dyella japonica Strain A8 Isolated from Malaysian Tropical Soil.</title>
        <authorList>
            <person name="Hui R.K.H."/>
            <person name="Chen J.-W."/>
            <person name="Chan K.-G."/>
            <person name="Leung F.C.C."/>
        </authorList>
    </citation>
    <scope>NUCLEOTIDE SEQUENCE [LARGE SCALE GENOMIC DNA]</scope>
    <source>
        <strain evidence="2 3">A8</strain>
    </source>
</reference>
<gene>
    <name evidence="2" type="ORF">HY57_13245</name>
</gene>
<sequence>MDVLNERDAKREKVWHEHPIICECAVLPTRSVRDAVARVLRITRKARASIAFYADPQTGKSSCIRAIKRELERRIPGVGIVSLEAVDDKQQAEGRLLIGILNAIDFAGKIDRDLAMKREQVKRALIALSGDARHIVIVIDEAQEVSNDEFVWMKAVINGLAESGVKVTTILFGQRELVARKTDLDAHGRSDLAKRFMKKLVPFRGLRVRKDLSTLLESLDKPSGDDGKEACYTSNLFPEAFEGGFRFHNWLGAFWDRLALMVPQKMLSAGLPMDIVAAFLANICMEQKGHDGPEMTISEPVIDKALKLALQD</sequence>
<proteinExistence type="predicted"/>
<evidence type="ECO:0000313" key="3">
    <source>
        <dbReference type="Proteomes" id="UP000027987"/>
    </source>
</evidence>
<dbReference type="HOGENOM" id="CLU_067514_0_0_6"/>
<dbReference type="PATRIC" id="fig|1217721.7.peg.2730"/>
<dbReference type="RefSeq" id="WP_019467600.1">
    <property type="nucleotide sequence ID" value="NZ_ALOY01000184.1"/>
</dbReference>
<accession>A0A075K1C7</accession>
<dbReference type="KEGG" id="dja:HY57_13245"/>
<dbReference type="EMBL" id="CP008884">
    <property type="protein sequence ID" value="AIF48156.1"/>
    <property type="molecule type" value="Genomic_DNA"/>
</dbReference>
<feature type="domain" description="ORC1/DEAH AAA+ ATPase" evidence="1">
    <location>
        <begin position="46"/>
        <end position="178"/>
    </location>
</feature>
<dbReference type="Proteomes" id="UP000027987">
    <property type="component" value="Chromosome"/>
</dbReference>
<evidence type="ECO:0000259" key="1">
    <source>
        <dbReference type="Pfam" id="PF13401"/>
    </source>
</evidence>